<evidence type="ECO:0000256" key="1">
    <source>
        <dbReference type="SAM" id="Phobius"/>
    </source>
</evidence>
<name>A0A497EVE5_9CREN</name>
<reference evidence="2 3" key="1">
    <citation type="submission" date="2018-06" db="EMBL/GenBank/DDBJ databases">
        <title>Extensive metabolic versatility and redundancy in microbially diverse, dynamic hydrothermal sediments.</title>
        <authorList>
            <person name="Dombrowski N."/>
            <person name="Teske A."/>
            <person name="Baker B.J."/>
        </authorList>
    </citation>
    <scope>NUCLEOTIDE SEQUENCE [LARGE SCALE GENOMIC DNA]</scope>
    <source>
        <strain evidence="2">B30_G17</strain>
    </source>
</reference>
<keyword evidence="1" id="KW-0472">Membrane</keyword>
<sequence>MRKSKSFILLFLSIIFSLLSFTFLTLGLIEFQKRTNLQISLDYLASGILCLILSFILAYQHKRYLQFRLTSKYLSITVIKCMNKDCNFKEEREFKKGDYVFKEVGLCPKCNNKLVIASI</sequence>
<feature type="non-terminal residue" evidence="2">
    <location>
        <position position="119"/>
    </location>
</feature>
<evidence type="ECO:0000313" key="3">
    <source>
        <dbReference type="Proteomes" id="UP000281962"/>
    </source>
</evidence>
<keyword evidence="1" id="KW-1133">Transmembrane helix</keyword>
<proteinExistence type="predicted"/>
<dbReference type="EMBL" id="QMQY01000052">
    <property type="protein sequence ID" value="RLE50700.1"/>
    <property type="molecule type" value="Genomic_DNA"/>
</dbReference>
<gene>
    <name evidence="2" type="ORF">DRJ21_01520</name>
</gene>
<comment type="caution">
    <text evidence="2">The sequence shown here is derived from an EMBL/GenBank/DDBJ whole genome shotgun (WGS) entry which is preliminary data.</text>
</comment>
<evidence type="ECO:0000313" key="2">
    <source>
        <dbReference type="EMBL" id="RLE50700.1"/>
    </source>
</evidence>
<protein>
    <submittedName>
        <fullName evidence="2">Uncharacterized protein</fullName>
    </submittedName>
</protein>
<accession>A0A497EVE5</accession>
<dbReference type="Proteomes" id="UP000281962">
    <property type="component" value="Unassembled WGS sequence"/>
</dbReference>
<feature type="transmembrane region" description="Helical" evidence="1">
    <location>
        <begin position="7"/>
        <end position="29"/>
    </location>
</feature>
<feature type="transmembrane region" description="Helical" evidence="1">
    <location>
        <begin position="41"/>
        <end position="59"/>
    </location>
</feature>
<organism evidence="2 3">
    <name type="scientific">Thermoproteota archaeon</name>
    <dbReference type="NCBI Taxonomy" id="2056631"/>
    <lineage>
        <taxon>Archaea</taxon>
        <taxon>Thermoproteota</taxon>
    </lineage>
</organism>
<dbReference type="AlphaFoldDB" id="A0A497EVE5"/>
<keyword evidence="1" id="KW-0812">Transmembrane</keyword>